<protein>
    <submittedName>
        <fullName evidence="2">Uncharacterized protein</fullName>
    </submittedName>
</protein>
<evidence type="ECO:0000313" key="2">
    <source>
        <dbReference type="EMBL" id="THU87818.1"/>
    </source>
</evidence>
<name>A0A4S8LGZ0_DENBC</name>
<dbReference type="OrthoDB" id="3256413at2759"/>
<feature type="region of interest" description="Disordered" evidence="1">
    <location>
        <begin position="63"/>
        <end position="135"/>
    </location>
</feature>
<accession>A0A4S8LGZ0</accession>
<feature type="compositionally biased region" description="Basic and acidic residues" evidence="1">
    <location>
        <begin position="98"/>
        <end position="128"/>
    </location>
</feature>
<feature type="compositionally biased region" description="Acidic residues" evidence="1">
    <location>
        <begin position="75"/>
        <end position="91"/>
    </location>
</feature>
<dbReference type="EMBL" id="ML179433">
    <property type="protein sequence ID" value="THU87818.1"/>
    <property type="molecule type" value="Genomic_DNA"/>
</dbReference>
<dbReference type="AlphaFoldDB" id="A0A4S8LGZ0"/>
<keyword evidence="3" id="KW-1185">Reference proteome</keyword>
<proteinExistence type="predicted"/>
<reference evidence="2 3" key="1">
    <citation type="journal article" date="2019" name="Nat. Ecol. Evol.">
        <title>Megaphylogeny resolves global patterns of mushroom evolution.</title>
        <authorList>
            <person name="Varga T."/>
            <person name="Krizsan K."/>
            <person name="Foldi C."/>
            <person name="Dima B."/>
            <person name="Sanchez-Garcia M."/>
            <person name="Sanchez-Ramirez S."/>
            <person name="Szollosi G.J."/>
            <person name="Szarkandi J.G."/>
            <person name="Papp V."/>
            <person name="Albert L."/>
            <person name="Andreopoulos W."/>
            <person name="Angelini C."/>
            <person name="Antonin V."/>
            <person name="Barry K.W."/>
            <person name="Bougher N.L."/>
            <person name="Buchanan P."/>
            <person name="Buyck B."/>
            <person name="Bense V."/>
            <person name="Catcheside P."/>
            <person name="Chovatia M."/>
            <person name="Cooper J."/>
            <person name="Damon W."/>
            <person name="Desjardin D."/>
            <person name="Finy P."/>
            <person name="Geml J."/>
            <person name="Haridas S."/>
            <person name="Hughes K."/>
            <person name="Justo A."/>
            <person name="Karasinski D."/>
            <person name="Kautmanova I."/>
            <person name="Kiss B."/>
            <person name="Kocsube S."/>
            <person name="Kotiranta H."/>
            <person name="LaButti K.M."/>
            <person name="Lechner B.E."/>
            <person name="Liimatainen K."/>
            <person name="Lipzen A."/>
            <person name="Lukacs Z."/>
            <person name="Mihaltcheva S."/>
            <person name="Morgado L.N."/>
            <person name="Niskanen T."/>
            <person name="Noordeloos M.E."/>
            <person name="Ohm R.A."/>
            <person name="Ortiz-Santana B."/>
            <person name="Ovrebo C."/>
            <person name="Racz N."/>
            <person name="Riley R."/>
            <person name="Savchenko A."/>
            <person name="Shiryaev A."/>
            <person name="Soop K."/>
            <person name="Spirin V."/>
            <person name="Szebenyi C."/>
            <person name="Tomsovsky M."/>
            <person name="Tulloss R.E."/>
            <person name="Uehling J."/>
            <person name="Grigoriev I.V."/>
            <person name="Vagvolgyi C."/>
            <person name="Papp T."/>
            <person name="Martin F.M."/>
            <person name="Miettinen O."/>
            <person name="Hibbett D.S."/>
            <person name="Nagy L.G."/>
        </authorList>
    </citation>
    <scope>NUCLEOTIDE SEQUENCE [LARGE SCALE GENOMIC DNA]</scope>
    <source>
        <strain evidence="2 3">CBS 962.96</strain>
    </source>
</reference>
<evidence type="ECO:0000313" key="3">
    <source>
        <dbReference type="Proteomes" id="UP000297245"/>
    </source>
</evidence>
<gene>
    <name evidence="2" type="ORF">K435DRAFT_842398</name>
</gene>
<evidence type="ECO:0000256" key="1">
    <source>
        <dbReference type="SAM" id="MobiDB-lite"/>
    </source>
</evidence>
<sequence length="242" mass="26872">MAAPLPNGMFEVYSFSDPGISYNFPILEACYAFPALSEQYSYCLSHTHSVYGLRTVECITDKDAVDGTHNGPDESIGEVDDGESDTDEDGDTNMGDRGGGDKPSTWHDYSESYDSQRSHSKNPVRDGDGYSTKRLRRIVTEPSTVDICGVFDADIESSRRYVEVVTEKEYDTTETYILLKRGRKGKLGSMSLLSIWQLYTVSNTTIQLAPTSVLNLESTAKHRTLHGRISEEVREVAHGTCL</sequence>
<dbReference type="Proteomes" id="UP000297245">
    <property type="component" value="Unassembled WGS sequence"/>
</dbReference>
<organism evidence="2 3">
    <name type="scientific">Dendrothele bispora (strain CBS 962.96)</name>
    <dbReference type="NCBI Taxonomy" id="1314807"/>
    <lineage>
        <taxon>Eukaryota</taxon>
        <taxon>Fungi</taxon>
        <taxon>Dikarya</taxon>
        <taxon>Basidiomycota</taxon>
        <taxon>Agaricomycotina</taxon>
        <taxon>Agaricomycetes</taxon>
        <taxon>Agaricomycetidae</taxon>
        <taxon>Agaricales</taxon>
        <taxon>Agaricales incertae sedis</taxon>
        <taxon>Dendrothele</taxon>
    </lineage>
</organism>